<evidence type="ECO:0000313" key="3">
    <source>
        <dbReference type="Proteomes" id="UP000275137"/>
    </source>
</evidence>
<dbReference type="PANTHER" id="PTHR43300">
    <property type="entry name" value="ACETYLTRANSFERASE"/>
    <property type="match status" value="1"/>
</dbReference>
<protein>
    <submittedName>
        <fullName evidence="2">Antibiotic acetyltransferase</fullName>
    </submittedName>
</protein>
<keyword evidence="2" id="KW-0808">Transferase</keyword>
<keyword evidence="3" id="KW-1185">Reference proteome</keyword>
<reference evidence="2 3" key="1">
    <citation type="submission" date="2018-10" db="EMBL/GenBank/DDBJ databases">
        <authorList>
            <person name="Chen W.-M."/>
        </authorList>
    </citation>
    <scope>NUCLEOTIDE SEQUENCE [LARGE SCALE GENOMIC DNA]</scope>
    <source>
        <strain evidence="2 3">H-5</strain>
    </source>
</reference>
<sequence length="212" mass="24180">MNKLKKLIHSFWCWLLNKPKPTKSYSSRHRFKKTYPDYEIGRGSYGLPKVHDWKEGTTLRIGAYCSIAGNVDIFLGGNHRMDWVSTFPFPKYFPEMKHLISKFGKVKGDVTIGNDVWLGRSCMILSGVKVNDGAVVAAGAVVTRDVPAYAVVAGNPARVVRYRFDDKTIARLLATTWWQWPEEELRNIGHLLCNDDIQLFLDYAESRIKPEA</sequence>
<dbReference type="InterPro" id="IPR011004">
    <property type="entry name" value="Trimer_LpxA-like_sf"/>
</dbReference>
<dbReference type="RefSeq" id="WP_123237900.1">
    <property type="nucleotide sequence ID" value="NZ_RJVP01000005.1"/>
</dbReference>
<dbReference type="InterPro" id="IPR050179">
    <property type="entry name" value="Trans_hexapeptide_repeat"/>
</dbReference>
<evidence type="ECO:0000313" key="2">
    <source>
        <dbReference type="EMBL" id="ROH85581.1"/>
    </source>
</evidence>
<gene>
    <name evidence="2" type="ORF">ED236_09960</name>
</gene>
<name>A0A3N0UZA7_9PROT</name>
<dbReference type="AlphaFoldDB" id="A0A3N0UZA7"/>
<dbReference type="GO" id="GO:0016740">
    <property type="term" value="F:transferase activity"/>
    <property type="evidence" value="ECO:0007669"/>
    <property type="project" value="UniProtKB-KW"/>
</dbReference>
<dbReference type="EMBL" id="RJVP01000005">
    <property type="protein sequence ID" value="ROH85581.1"/>
    <property type="molecule type" value="Genomic_DNA"/>
</dbReference>
<dbReference type="Gene3D" id="2.160.10.10">
    <property type="entry name" value="Hexapeptide repeat proteins"/>
    <property type="match status" value="1"/>
</dbReference>
<dbReference type="CDD" id="cd03349">
    <property type="entry name" value="LbH_XAT"/>
    <property type="match status" value="1"/>
</dbReference>
<dbReference type="Proteomes" id="UP000275137">
    <property type="component" value="Unassembled WGS sequence"/>
</dbReference>
<dbReference type="InterPro" id="IPR001451">
    <property type="entry name" value="Hexapep"/>
</dbReference>
<evidence type="ECO:0000256" key="1">
    <source>
        <dbReference type="ARBA" id="ARBA00007274"/>
    </source>
</evidence>
<dbReference type="Pfam" id="PF00132">
    <property type="entry name" value="Hexapep"/>
    <property type="match status" value="1"/>
</dbReference>
<organism evidence="2 3">
    <name type="scientific">Pseudomethylobacillus aquaticus</name>
    <dbReference type="NCBI Taxonomy" id="2676064"/>
    <lineage>
        <taxon>Bacteria</taxon>
        <taxon>Pseudomonadati</taxon>
        <taxon>Pseudomonadota</taxon>
        <taxon>Betaproteobacteria</taxon>
        <taxon>Nitrosomonadales</taxon>
        <taxon>Methylophilaceae</taxon>
        <taxon>Pseudomethylobacillus</taxon>
    </lineage>
</organism>
<comment type="similarity">
    <text evidence="1">Belongs to the transferase hexapeptide repeat family.</text>
</comment>
<dbReference type="SUPFAM" id="SSF51161">
    <property type="entry name" value="Trimeric LpxA-like enzymes"/>
    <property type="match status" value="1"/>
</dbReference>
<comment type="caution">
    <text evidence="2">The sequence shown here is derived from an EMBL/GenBank/DDBJ whole genome shotgun (WGS) entry which is preliminary data.</text>
</comment>
<proteinExistence type="inferred from homology"/>
<accession>A0A3N0UZA7</accession>
<dbReference type="PANTHER" id="PTHR43300:SF11">
    <property type="entry name" value="ACETYLTRANSFERASE RV3034C-RELATED"/>
    <property type="match status" value="1"/>
</dbReference>